<name>A0ABW5RDS1_9BACL</name>
<keyword evidence="3" id="KW-1185">Reference proteome</keyword>
<evidence type="ECO:0000256" key="1">
    <source>
        <dbReference type="SAM" id="MobiDB-lite"/>
    </source>
</evidence>
<dbReference type="Proteomes" id="UP001597497">
    <property type="component" value="Unassembled WGS sequence"/>
</dbReference>
<reference evidence="3" key="1">
    <citation type="journal article" date="2019" name="Int. J. Syst. Evol. Microbiol.">
        <title>The Global Catalogue of Microorganisms (GCM) 10K type strain sequencing project: providing services to taxonomists for standard genome sequencing and annotation.</title>
        <authorList>
            <consortium name="The Broad Institute Genomics Platform"/>
            <consortium name="The Broad Institute Genome Sequencing Center for Infectious Disease"/>
            <person name="Wu L."/>
            <person name="Ma J."/>
        </authorList>
    </citation>
    <scope>NUCLEOTIDE SEQUENCE [LARGE SCALE GENOMIC DNA]</scope>
    <source>
        <strain evidence="3">KCTC 33676</strain>
    </source>
</reference>
<dbReference type="RefSeq" id="WP_379930777.1">
    <property type="nucleotide sequence ID" value="NZ_JBHUMM010000043.1"/>
</dbReference>
<feature type="compositionally biased region" description="Polar residues" evidence="1">
    <location>
        <begin position="20"/>
        <end position="34"/>
    </location>
</feature>
<proteinExistence type="predicted"/>
<gene>
    <name evidence="2" type="ORF">ACFSUC_16715</name>
</gene>
<protein>
    <submittedName>
        <fullName evidence="2">Uncharacterized protein</fullName>
    </submittedName>
</protein>
<evidence type="ECO:0000313" key="2">
    <source>
        <dbReference type="EMBL" id="MFD2673217.1"/>
    </source>
</evidence>
<comment type="caution">
    <text evidence="2">The sequence shown here is derived from an EMBL/GenBank/DDBJ whole genome shotgun (WGS) entry which is preliminary data.</text>
</comment>
<organism evidence="2 3">
    <name type="scientific">Marinicrinis sediminis</name>
    <dbReference type="NCBI Taxonomy" id="1652465"/>
    <lineage>
        <taxon>Bacteria</taxon>
        <taxon>Bacillati</taxon>
        <taxon>Bacillota</taxon>
        <taxon>Bacilli</taxon>
        <taxon>Bacillales</taxon>
        <taxon>Paenibacillaceae</taxon>
    </lineage>
</organism>
<accession>A0ABW5RDS1</accession>
<sequence>MIFETKYRMEALSKAKHELQNAQQKPLQSNTPSPHTERHTDTVVARTGWVYMLRQLFLRPKQHH</sequence>
<feature type="region of interest" description="Disordered" evidence="1">
    <location>
        <begin position="16"/>
        <end position="40"/>
    </location>
</feature>
<dbReference type="EMBL" id="JBHUMM010000043">
    <property type="protein sequence ID" value="MFD2673217.1"/>
    <property type="molecule type" value="Genomic_DNA"/>
</dbReference>
<evidence type="ECO:0000313" key="3">
    <source>
        <dbReference type="Proteomes" id="UP001597497"/>
    </source>
</evidence>